<keyword evidence="5" id="KW-0378">Hydrolase</keyword>
<feature type="transmembrane region" description="Helical" evidence="9">
    <location>
        <begin position="126"/>
        <end position="150"/>
    </location>
</feature>
<keyword evidence="7 9" id="KW-0472">Membrane</keyword>
<feature type="transmembrane region" description="Helical" evidence="9">
    <location>
        <begin position="213"/>
        <end position="237"/>
    </location>
</feature>
<evidence type="ECO:0000256" key="9">
    <source>
        <dbReference type="SAM" id="Phobius"/>
    </source>
</evidence>
<dbReference type="InterPro" id="IPR035952">
    <property type="entry name" value="Rhomboid-like_sf"/>
</dbReference>
<evidence type="ECO:0000256" key="3">
    <source>
        <dbReference type="ARBA" id="ARBA00022670"/>
    </source>
</evidence>
<feature type="transmembrane region" description="Helical" evidence="9">
    <location>
        <begin position="156"/>
        <end position="174"/>
    </location>
</feature>
<comment type="caution">
    <text evidence="11">The sequence shown here is derived from an EMBL/GenBank/DDBJ whole genome shotgun (WGS) entry which is preliminary data.</text>
</comment>
<keyword evidence="6 9" id="KW-1133">Transmembrane helix</keyword>
<evidence type="ECO:0000256" key="4">
    <source>
        <dbReference type="ARBA" id="ARBA00022692"/>
    </source>
</evidence>
<keyword evidence="3" id="KW-0645">Protease</keyword>
<dbReference type="AlphaFoldDB" id="A0A836CHG7"/>
<dbReference type="Pfam" id="PF01694">
    <property type="entry name" value="Rhomboid"/>
    <property type="match status" value="1"/>
</dbReference>
<dbReference type="PANTHER" id="PTHR43066">
    <property type="entry name" value="RHOMBOID-RELATED PROTEIN"/>
    <property type="match status" value="1"/>
</dbReference>
<reference evidence="11" key="1">
    <citation type="submission" date="2021-02" db="EMBL/GenBank/DDBJ databases">
        <title>First Annotated Genome of the Yellow-green Alga Tribonema minus.</title>
        <authorList>
            <person name="Mahan K.M."/>
        </authorList>
    </citation>
    <scope>NUCLEOTIDE SEQUENCE</scope>
    <source>
        <strain evidence="11">UTEX B ZZ1240</strain>
    </source>
</reference>
<dbReference type="Gene3D" id="1.20.1540.10">
    <property type="entry name" value="Rhomboid-like"/>
    <property type="match status" value="1"/>
</dbReference>
<evidence type="ECO:0000313" key="12">
    <source>
        <dbReference type="Proteomes" id="UP000664859"/>
    </source>
</evidence>
<organism evidence="11 12">
    <name type="scientific">Tribonema minus</name>
    <dbReference type="NCBI Taxonomy" id="303371"/>
    <lineage>
        <taxon>Eukaryota</taxon>
        <taxon>Sar</taxon>
        <taxon>Stramenopiles</taxon>
        <taxon>Ochrophyta</taxon>
        <taxon>PX clade</taxon>
        <taxon>Xanthophyceae</taxon>
        <taxon>Tribonematales</taxon>
        <taxon>Tribonemataceae</taxon>
        <taxon>Tribonema</taxon>
    </lineage>
</organism>
<dbReference type="GO" id="GO:0006508">
    <property type="term" value="P:proteolysis"/>
    <property type="evidence" value="ECO:0007669"/>
    <property type="project" value="UniProtKB-KW"/>
</dbReference>
<dbReference type="OrthoDB" id="10257275at2759"/>
<comment type="subcellular location">
    <subcellularLocation>
        <location evidence="1">Membrane</location>
        <topology evidence="1">Multi-pass membrane protein</topology>
    </subcellularLocation>
</comment>
<dbReference type="Proteomes" id="UP000664859">
    <property type="component" value="Unassembled WGS sequence"/>
</dbReference>
<evidence type="ECO:0000256" key="8">
    <source>
        <dbReference type="SAM" id="MobiDB-lite"/>
    </source>
</evidence>
<evidence type="ECO:0000259" key="10">
    <source>
        <dbReference type="Pfam" id="PF01694"/>
    </source>
</evidence>
<keyword evidence="12" id="KW-1185">Reference proteome</keyword>
<dbReference type="SUPFAM" id="SSF144091">
    <property type="entry name" value="Rhomboid-like"/>
    <property type="match status" value="1"/>
</dbReference>
<evidence type="ECO:0000256" key="1">
    <source>
        <dbReference type="ARBA" id="ARBA00004141"/>
    </source>
</evidence>
<feature type="domain" description="Peptidase S54 rhomboid" evidence="10">
    <location>
        <begin position="87"/>
        <end position="227"/>
    </location>
</feature>
<evidence type="ECO:0000256" key="7">
    <source>
        <dbReference type="ARBA" id="ARBA00023136"/>
    </source>
</evidence>
<name>A0A836CHG7_9STRA</name>
<dbReference type="GO" id="GO:0016020">
    <property type="term" value="C:membrane"/>
    <property type="evidence" value="ECO:0007669"/>
    <property type="project" value="UniProtKB-SubCell"/>
</dbReference>
<keyword evidence="4 9" id="KW-0812">Transmembrane</keyword>
<evidence type="ECO:0000313" key="11">
    <source>
        <dbReference type="EMBL" id="KAG5186730.1"/>
    </source>
</evidence>
<evidence type="ECO:0000256" key="2">
    <source>
        <dbReference type="ARBA" id="ARBA00009045"/>
    </source>
</evidence>
<comment type="similarity">
    <text evidence="2">Belongs to the peptidase S54 family.</text>
</comment>
<dbReference type="InterPro" id="IPR022764">
    <property type="entry name" value="Peptidase_S54_rhomboid_dom"/>
</dbReference>
<dbReference type="PANTHER" id="PTHR43066:SF1">
    <property type="entry name" value="RHOMBOID PROTEIN 2"/>
    <property type="match status" value="1"/>
</dbReference>
<dbReference type="EMBL" id="JAFCMP010000105">
    <property type="protein sequence ID" value="KAG5186730.1"/>
    <property type="molecule type" value="Genomic_DNA"/>
</dbReference>
<feature type="compositionally biased region" description="Low complexity" evidence="8">
    <location>
        <begin position="276"/>
        <end position="285"/>
    </location>
</feature>
<proteinExistence type="inferred from homology"/>
<protein>
    <recommendedName>
        <fullName evidence="10">Peptidase S54 rhomboid domain-containing protein</fullName>
    </recommendedName>
</protein>
<dbReference type="GO" id="GO:0004252">
    <property type="term" value="F:serine-type endopeptidase activity"/>
    <property type="evidence" value="ECO:0007669"/>
    <property type="project" value="InterPro"/>
</dbReference>
<evidence type="ECO:0000256" key="6">
    <source>
        <dbReference type="ARBA" id="ARBA00022989"/>
    </source>
</evidence>
<feature type="region of interest" description="Disordered" evidence="8">
    <location>
        <begin position="276"/>
        <end position="297"/>
    </location>
</feature>
<gene>
    <name evidence="11" type="ORF">JKP88DRAFT_309038</name>
</gene>
<accession>A0A836CHG7</accession>
<sequence>MRNHSGRQRTGNPYATGVALDLLNRFLQLPYKPPFTCFLIALNACIHLYPAALAGVLPARLLFGDYTKVCLKPAKVVKELLNGEVDAVRLFGSALIHGDDLHLWYNMGSLLMKGVSLETTMGTPAFALLVVFLWALSHTLVVVVALASVYLGFDPGFNSCMVGFSAVLFALKYVAAFREPARPTPVGYFLIDSRWASWAELILIQVVVPNASFLGHLCGILAGVLWVHGGAVVAYTAKTLAPLGVGRGGPGAYDTYGGRGSRYTYARGTSGTAAAGSAATSTSPVARPPAFAPGAASDSAAFEVEDADAQLQEALRRSLEEVRLGGAAGAEDQDWVHLRRQGR</sequence>
<evidence type="ECO:0000256" key="5">
    <source>
        <dbReference type="ARBA" id="ARBA00022801"/>
    </source>
</evidence>